<reference evidence="1 2" key="1">
    <citation type="journal article" date="2002" name="Nature">
        <title>Genome sequence and comparative analysis of the model rodent malaria parasite Plasmodium yoelii yoelii.</title>
        <authorList>
            <person name="Carlton J.M."/>
            <person name="Angiuoli S.V."/>
            <person name="Suh B.B."/>
            <person name="Kooij T.W."/>
            <person name="Pertea M."/>
            <person name="Silva J.C."/>
            <person name="Ermolaeva M.D."/>
            <person name="Allen J.E."/>
            <person name="Selengut J.D."/>
            <person name="Koo H.L."/>
            <person name="Peterson J.D."/>
            <person name="Pop M."/>
            <person name="Kosack D.S."/>
            <person name="Shumway M.F."/>
            <person name="Bidwell S.L."/>
            <person name="Shallom S.J."/>
            <person name="van Aken S.E."/>
            <person name="Riedmuller S.B."/>
            <person name="Feldblyum T.V."/>
            <person name="Cho J.K."/>
            <person name="Quackenbush J."/>
            <person name="Sedegah M."/>
            <person name="Shoaibi A."/>
            <person name="Cummings L.M."/>
            <person name="Florens L."/>
            <person name="Yates J.R."/>
            <person name="Raine J.D."/>
            <person name="Sinden R.E."/>
            <person name="Harris M.A."/>
            <person name="Cunningham D.A."/>
            <person name="Preiser P.R."/>
            <person name="Bergman L.W."/>
            <person name="Vaidya A.B."/>
            <person name="van Lin L.H."/>
            <person name="Janse C.J."/>
            <person name="Waters A.P."/>
            <person name="Smith H.O."/>
            <person name="White O.R."/>
            <person name="Salzberg S.L."/>
            <person name="Venter J.C."/>
            <person name="Fraser C.M."/>
            <person name="Hoffman S.L."/>
            <person name="Gardner M.J."/>
            <person name="Carucci D.J."/>
        </authorList>
    </citation>
    <scope>NUCLEOTIDE SEQUENCE [LARGE SCALE GENOMIC DNA]</scope>
    <source>
        <strain evidence="1 2">17XNL</strain>
    </source>
</reference>
<dbReference type="InParanoid" id="Q7RSP2"/>
<protein>
    <submittedName>
        <fullName evidence="1">Uncharacterized protein</fullName>
    </submittedName>
</protein>
<dbReference type="EMBL" id="AABL01000088">
    <property type="protein sequence ID" value="EAA22678.1"/>
    <property type="molecule type" value="Genomic_DNA"/>
</dbReference>
<dbReference type="Proteomes" id="UP000008553">
    <property type="component" value="Unassembled WGS sequence"/>
</dbReference>
<proteinExistence type="predicted"/>
<comment type="caution">
    <text evidence="1">The sequence shown here is derived from an EMBL/GenBank/DDBJ whole genome shotgun (WGS) entry which is preliminary data.</text>
</comment>
<name>Q7RSP2_PLAYO</name>
<evidence type="ECO:0000313" key="2">
    <source>
        <dbReference type="Proteomes" id="UP000008553"/>
    </source>
</evidence>
<evidence type="ECO:0000313" key="1">
    <source>
        <dbReference type="EMBL" id="EAA22678.1"/>
    </source>
</evidence>
<accession>Q7RSP2</accession>
<organism evidence="1 2">
    <name type="scientific">Plasmodium yoelii yoelii</name>
    <dbReference type="NCBI Taxonomy" id="73239"/>
    <lineage>
        <taxon>Eukaryota</taxon>
        <taxon>Sar</taxon>
        <taxon>Alveolata</taxon>
        <taxon>Apicomplexa</taxon>
        <taxon>Aconoidasida</taxon>
        <taxon>Haemosporida</taxon>
        <taxon>Plasmodiidae</taxon>
        <taxon>Plasmodium</taxon>
        <taxon>Plasmodium (Vinckeia)</taxon>
    </lineage>
</organism>
<keyword evidence="2" id="KW-1185">Reference proteome</keyword>
<sequence length="9" mass="1067">MICIIQYSP</sequence>
<gene>
    <name evidence="1" type="ORF">PY00313</name>
</gene>